<dbReference type="GO" id="GO:0003677">
    <property type="term" value="F:DNA binding"/>
    <property type="evidence" value="ECO:0007669"/>
    <property type="project" value="UniProtKB-KW"/>
</dbReference>
<dbReference type="PROSITE" id="PS50043">
    <property type="entry name" value="HTH_LUXR_2"/>
    <property type="match status" value="1"/>
</dbReference>
<dbReference type="EMBL" id="PXYI01000015">
    <property type="protein sequence ID" value="PSJ36333.1"/>
    <property type="molecule type" value="Genomic_DNA"/>
</dbReference>
<evidence type="ECO:0000313" key="6">
    <source>
        <dbReference type="EMBL" id="PSJ36333.1"/>
    </source>
</evidence>
<evidence type="ECO:0000256" key="4">
    <source>
        <dbReference type="SAM" id="MobiDB-lite"/>
    </source>
</evidence>
<dbReference type="Gene3D" id="1.10.10.10">
    <property type="entry name" value="Winged helix-like DNA-binding domain superfamily/Winged helix DNA-binding domain"/>
    <property type="match status" value="1"/>
</dbReference>
<dbReference type="InterPro" id="IPR000792">
    <property type="entry name" value="Tscrpt_reg_LuxR_C"/>
</dbReference>
<name>A0A2P7QED2_9SPHN</name>
<organism evidence="6 7">
    <name type="scientific">Allosphingosinicella deserti</name>
    <dbReference type="NCBI Taxonomy" id="2116704"/>
    <lineage>
        <taxon>Bacteria</taxon>
        <taxon>Pseudomonadati</taxon>
        <taxon>Pseudomonadota</taxon>
        <taxon>Alphaproteobacteria</taxon>
        <taxon>Sphingomonadales</taxon>
        <taxon>Sphingomonadaceae</taxon>
        <taxon>Allosphingosinicella</taxon>
    </lineage>
</organism>
<evidence type="ECO:0000256" key="1">
    <source>
        <dbReference type="ARBA" id="ARBA00023015"/>
    </source>
</evidence>
<dbReference type="OrthoDB" id="9782655at2"/>
<comment type="caution">
    <text evidence="6">The sequence shown here is derived from an EMBL/GenBank/DDBJ whole genome shotgun (WGS) entry which is preliminary data.</text>
</comment>
<dbReference type="PANTHER" id="PTHR44688:SF16">
    <property type="entry name" value="DNA-BINDING TRANSCRIPTIONAL ACTIVATOR DEVR_DOSR"/>
    <property type="match status" value="1"/>
</dbReference>
<keyword evidence="1" id="KW-0805">Transcription regulation</keyword>
<sequence>MDGDQVGGIEALEARSRRAAVRLSALTDRQRQVLRFMVSDMRNKQIGQMLGIDEKTVKMHRAGILKRLGVGTAGAIRLAVEARYSICFDPTEELSGSLQKNEEVEEASLAGSEQGHWAQRGR</sequence>
<dbReference type="SMART" id="SM00421">
    <property type="entry name" value="HTH_LUXR"/>
    <property type="match status" value="1"/>
</dbReference>
<dbReference type="PANTHER" id="PTHR44688">
    <property type="entry name" value="DNA-BINDING TRANSCRIPTIONAL ACTIVATOR DEVR_DOSR"/>
    <property type="match status" value="1"/>
</dbReference>
<dbReference type="CDD" id="cd06170">
    <property type="entry name" value="LuxR_C_like"/>
    <property type="match status" value="1"/>
</dbReference>
<dbReference type="SUPFAM" id="SSF46894">
    <property type="entry name" value="C-terminal effector domain of the bipartite response regulators"/>
    <property type="match status" value="1"/>
</dbReference>
<evidence type="ECO:0000259" key="5">
    <source>
        <dbReference type="PROSITE" id="PS50043"/>
    </source>
</evidence>
<proteinExistence type="predicted"/>
<evidence type="ECO:0000256" key="2">
    <source>
        <dbReference type="ARBA" id="ARBA00023125"/>
    </source>
</evidence>
<gene>
    <name evidence="6" type="ORF">C7I55_26975</name>
</gene>
<dbReference type="Proteomes" id="UP000241167">
    <property type="component" value="Unassembled WGS sequence"/>
</dbReference>
<keyword evidence="3" id="KW-0804">Transcription</keyword>
<dbReference type="GO" id="GO:0006355">
    <property type="term" value="P:regulation of DNA-templated transcription"/>
    <property type="evidence" value="ECO:0007669"/>
    <property type="project" value="InterPro"/>
</dbReference>
<dbReference type="InterPro" id="IPR016032">
    <property type="entry name" value="Sig_transdc_resp-reg_C-effctor"/>
</dbReference>
<keyword evidence="7" id="KW-1185">Reference proteome</keyword>
<protein>
    <recommendedName>
        <fullName evidence="5">HTH luxR-type domain-containing protein</fullName>
    </recommendedName>
</protein>
<keyword evidence="2" id="KW-0238">DNA-binding</keyword>
<feature type="domain" description="HTH luxR-type" evidence="5">
    <location>
        <begin position="19"/>
        <end position="83"/>
    </location>
</feature>
<dbReference type="Pfam" id="PF00196">
    <property type="entry name" value="GerE"/>
    <property type="match status" value="1"/>
</dbReference>
<dbReference type="RefSeq" id="WP_106516161.1">
    <property type="nucleotide sequence ID" value="NZ_PXYI01000015.1"/>
</dbReference>
<accession>A0A2P7QED2</accession>
<reference evidence="6 7" key="1">
    <citation type="submission" date="2018-03" db="EMBL/GenBank/DDBJ databases">
        <title>The draft genome of Sphingosinicella sp. GL-C-18.</title>
        <authorList>
            <person name="Liu L."/>
            <person name="Li L."/>
            <person name="Liang L."/>
            <person name="Zhang X."/>
            <person name="Wang T."/>
        </authorList>
    </citation>
    <scope>NUCLEOTIDE SEQUENCE [LARGE SCALE GENOMIC DNA]</scope>
    <source>
        <strain evidence="6 7">GL-C-18</strain>
    </source>
</reference>
<feature type="region of interest" description="Disordered" evidence="4">
    <location>
        <begin position="97"/>
        <end position="122"/>
    </location>
</feature>
<dbReference type="InterPro" id="IPR036388">
    <property type="entry name" value="WH-like_DNA-bd_sf"/>
</dbReference>
<dbReference type="PRINTS" id="PR00038">
    <property type="entry name" value="HTHLUXR"/>
</dbReference>
<dbReference type="AlphaFoldDB" id="A0A2P7QED2"/>
<evidence type="ECO:0000256" key="3">
    <source>
        <dbReference type="ARBA" id="ARBA00023163"/>
    </source>
</evidence>
<evidence type="ECO:0000313" key="7">
    <source>
        <dbReference type="Proteomes" id="UP000241167"/>
    </source>
</evidence>